<evidence type="ECO:0000313" key="1">
    <source>
        <dbReference type="EMBL" id="CAK0881728.1"/>
    </source>
</evidence>
<comment type="caution">
    <text evidence="1">The sequence shown here is derived from an EMBL/GenBank/DDBJ whole genome shotgun (WGS) entry which is preliminary data.</text>
</comment>
<proteinExistence type="predicted"/>
<feature type="non-terminal residue" evidence="1">
    <location>
        <position position="1"/>
    </location>
</feature>
<organism evidence="1 2">
    <name type="scientific">Prorocentrum cordatum</name>
    <dbReference type="NCBI Taxonomy" id="2364126"/>
    <lineage>
        <taxon>Eukaryota</taxon>
        <taxon>Sar</taxon>
        <taxon>Alveolata</taxon>
        <taxon>Dinophyceae</taxon>
        <taxon>Prorocentrales</taxon>
        <taxon>Prorocentraceae</taxon>
        <taxon>Prorocentrum</taxon>
    </lineage>
</organism>
<keyword evidence="2" id="KW-1185">Reference proteome</keyword>
<name>A0ABN9W6G4_9DINO</name>
<sequence>DLAGVLLHLSRRFPHGTRLRALRQHLRSACAAAQLGEEAYASASLANVFEPGVVKDLFPSEDQDTATPPR</sequence>
<reference evidence="1" key="1">
    <citation type="submission" date="2023-10" db="EMBL/GenBank/DDBJ databases">
        <authorList>
            <person name="Chen Y."/>
            <person name="Shah S."/>
            <person name="Dougan E. K."/>
            <person name="Thang M."/>
            <person name="Chan C."/>
        </authorList>
    </citation>
    <scope>NUCLEOTIDE SEQUENCE [LARGE SCALE GENOMIC DNA]</scope>
</reference>
<accession>A0ABN9W6G4</accession>
<dbReference type="Proteomes" id="UP001189429">
    <property type="component" value="Unassembled WGS sequence"/>
</dbReference>
<dbReference type="EMBL" id="CAUYUJ010018220">
    <property type="protein sequence ID" value="CAK0881728.1"/>
    <property type="molecule type" value="Genomic_DNA"/>
</dbReference>
<gene>
    <name evidence="1" type="ORF">PCOR1329_LOCUS64476</name>
</gene>
<protein>
    <submittedName>
        <fullName evidence="1">Uncharacterized protein</fullName>
    </submittedName>
</protein>
<evidence type="ECO:0000313" key="2">
    <source>
        <dbReference type="Proteomes" id="UP001189429"/>
    </source>
</evidence>